<evidence type="ECO:0000313" key="2">
    <source>
        <dbReference type="Proteomes" id="UP000307657"/>
    </source>
</evidence>
<dbReference type="OrthoDB" id="1062680at2"/>
<dbReference type="Pfam" id="PF14054">
    <property type="entry name" value="DUF4249"/>
    <property type="match status" value="1"/>
</dbReference>
<dbReference type="Proteomes" id="UP000307657">
    <property type="component" value="Unassembled WGS sequence"/>
</dbReference>
<dbReference type="AlphaFoldDB" id="A0A4U0EPG3"/>
<proteinExistence type="predicted"/>
<sequence>MKFYKHNIKALILIMIGLLGSCVEPFEYDSENFEKLIIINSVITDEIKQQEVYITNTTPIDEHYVSPETNAQVTVNDDLGNQYDFIEVEPGKYLSQTSFGAVQGRHYTLHIITSNGREYFSSDVSLVSGKKPVTINPIRRVNDDGIVGVDILVNSFDDSNNSKYYKYEYEETYKIIAPLWNSLDLVPSGFGCGSPFTLVPKQTEQKTCYNTVLSNTIIQTNTVNLNEDRVGDFSVRFIPISNTIIAHRYSILVKQYVQSRDAYAYYEKINKSIQEGNALSQVQTGFVQGNMFSETNTNENVIGYFEVSSVVTNRVFFNFEDIFPGEDKPEKECVLIAPPIAEEGDCTLLPFLEDNHYMYVEDNITNQYGSGPYVITQPNCGDCTREGSTDIPSFWIE</sequence>
<reference evidence="1 2" key="1">
    <citation type="submission" date="2019-04" db="EMBL/GenBank/DDBJ databases">
        <title>Lacinutrix sp. nov., isolated from marine water.</title>
        <authorList>
            <person name="Kim W."/>
        </authorList>
    </citation>
    <scope>NUCLEOTIDE SEQUENCE [LARGE SCALE GENOMIC DNA]</scope>
    <source>
        <strain evidence="1 2">CAU 1491</strain>
    </source>
</reference>
<comment type="caution">
    <text evidence="1">The sequence shown here is derived from an EMBL/GenBank/DDBJ whole genome shotgun (WGS) entry which is preliminary data.</text>
</comment>
<accession>A0A4U0EPG3</accession>
<protein>
    <submittedName>
        <fullName evidence="1">DUF4249 domain-containing protein</fullName>
    </submittedName>
</protein>
<dbReference type="EMBL" id="SUPL01000007">
    <property type="protein sequence ID" value="TJY33461.1"/>
    <property type="molecule type" value="Genomic_DNA"/>
</dbReference>
<dbReference type="PROSITE" id="PS51257">
    <property type="entry name" value="PROKAR_LIPOPROTEIN"/>
    <property type="match status" value="1"/>
</dbReference>
<keyword evidence="2" id="KW-1185">Reference proteome</keyword>
<evidence type="ECO:0000313" key="1">
    <source>
        <dbReference type="EMBL" id="TJY33461.1"/>
    </source>
</evidence>
<name>A0A4U0EPG3_9FLAO</name>
<dbReference type="InterPro" id="IPR025345">
    <property type="entry name" value="DUF4249"/>
</dbReference>
<organism evidence="1 2">
    <name type="scientific">Pontimicrobium aquaticum</name>
    <dbReference type="NCBI Taxonomy" id="2565367"/>
    <lineage>
        <taxon>Bacteria</taxon>
        <taxon>Pseudomonadati</taxon>
        <taxon>Bacteroidota</taxon>
        <taxon>Flavobacteriia</taxon>
        <taxon>Flavobacteriales</taxon>
        <taxon>Flavobacteriaceae</taxon>
        <taxon>Pontimicrobium</taxon>
    </lineage>
</organism>
<gene>
    <name evidence="1" type="ORF">E5167_13255</name>
</gene>
<dbReference type="RefSeq" id="WP_136844640.1">
    <property type="nucleotide sequence ID" value="NZ_SUPL01000007.1"/>
</dbReference>